<dbReference type="EMBL" id="MSFO01000004">
    <property type="protein sequence ID" value="PLB49029.1"/>
    <property type="molecule type" value="Genomic_DNA"/>
</dbReference>
<dbReference type="InterPro" id="IPR023213">
    <property type="entry name" value="CAT-like_dom_sf"/>
</dbReference>
<name>A0A2I2G814_9EURO</name>
<protein>
    <recommendedName>
        <fullName evidence="3">Transferase family protein</fullName>
    </recommendedName>
</protein>
<dbReference type="InterPro" id="IPR050317">
    <property type="entry name" value="Plant_Fungal_Acyltransferase"/>
</dbReference>
<dbReference type="Pfam" id="PF02458">
    <property type="entry name" value="Transferase"/>
    <property type="match status" value="1"/>
</dbReference>
<dbReference type="AlphaFoldDB" id="A0A2I2G814"/>
<dbReference type="GeneID" id="36556902"/>
<accession>A0A2I2G814</accession>
<evidence type="ECO:0000313" key="1">
    <source>
        <dbReference type="EMBL" id="PLB49029.1"/>
    </source>
</evidence>
<dbReference type="Proteomes" id="UP000234275">
    <property type="component" value="Unassembled WGS sequence"/>
</dbReference>
<sequence>MPQKLLFIPAPAPEEAPVTGVPALTVQLNFIDGGLLMGLSWHHTVGDAYSLNLLLRTWAHHTRLVLDDGIVGTPATAVDTSLERWRLDIGSPNPTVDALSDYVADPTARSPSHPDHVHLLDRSDRPCADCVMVTYYFSAAGLNSLRQMLAAAIPEHDVAFTRSEALAALIWKHLSLARRLPMDAGSETSLFTTRLNFRSRMKPPLPNSFVGNINTPNARWRLPLTEVCQPSTPQSLATLARGIRSAINALGEPDVRTAIGLANSLPAATELTDNYNLFPGPDLSLTDISELGILREDWGRLLHPTVLRAYSRERGLVYVLPQDQDGGCEVQIQCEPDAVQRLNADEVFGRYARFLG</sequence>
<gene>
    <name evidence="1" type="ORF">P170DRAFT_436691</name>
</gene>
<evidence type="ECO:0000313" key="2">
    <source>
        <dbReference type="Proteomes" id="UP000234275"/>
    </source>
</evidence>
<organism evidence="1 2">
    <name type="scientific">Aspergillus steynii IBT 23096</name>
    <dbReference type="NCBI Taxonomy" id="1392250"/>
    <lineage>
        <taxon>Eukaryota</taxon>
        <taxon>Fungi</taxon>
        <taxon>Dikarya</taxon>
        <taxon>Ascomycota</taxon>
        <taxon>Pezizomycotina</taxon>
        <taxon>Eurotiomycetes</taxon>
        <taxon>Eurotiomycetidae</taxon>
        <taxon>Eurotiales</taxon>
        <taxon>Aspergillaceae</taxon>
        <taxon>Aspergillus</taxon>
        <taxon>Aspergillus subgen. Circumdati</taxon>
    </lineage>
</organism>
<dbReference type="Gene3D" id="3.30.559.10">
    <property type="entry name" value="Chloramphenicol acetyltransferase-like domain"/>
    <property type="match status" value="2"/>
</dbReference>
<keyword evidence="2" id="KW-1185">Reference proteome</keyword>
<dbReference type="GO" id="GO:0016747">
    <property type="term" value="F:acyltransferase activity, transferring groups other than amino-acyl groups"/>
    <property type="evidence" value="ECO:0007669"/>
    <property type="project" value="TreeGrafter"/>
</dbReference>
<reference evidence="1 2" key="1">
    <citation type="submission" date="2016-12" db="EMBL/GenBank/DDBJ databases">
        <title>The genomes of Aspergillus section Nigri reveals drivers in fungal speciation.</title>
        <authorList>
            <consortium name="DOE Joint Genome Institute"/>
            <person name="Vesth T.C."/>
            <person name="Nybo J."/>
            <person name="Theobald S."/>
            <person name="Brandl J."/>
            <person name="Frisvad J.C."/>
            <person name="Nielsen K.F."/>
            <person name="Lyhne E.K."/>
            <person name="Kogle M.E."/>
            <person name="Kuo A."/>
            <person name="Riley R."/>
            <person name="Clum A."/>
            <person name="Nolan M."/>
            <person name="Lipzen A."/>
            <person name="Salamov A."/>
            <person name="Henrissat B."/>
            <person name="Wiebenga A."/>
            <person name="De Vries R.P."/>
            <person name="Grigoriev I.V."/>
            <person name="Mortensen U.H."/>
            <person name="Andersen M.R."/>
            <person name="Baker S.E."/>
        </authorList>
    </citation>
    <scope>NUCLEOTIDE SEQUENCE [LARGE SCALE GENOMIC DNA]</scope>
    <source>
        <strain evidence="1 2">IBT 23096</strain>
    </source>
</reference>
<dbReference type="PANTHER" id="PTHR31642:SF315">
    <property type="entry name" value="ACYLTRANSFERASE EASC"/>
    <property type="match status" value="1"/>
</dbReference>
<dbReference type="STRING" id="1392250.A0A2I2G814"/>
<dbReference type="OrthoDB" id="1862401at2759"/>
<dbReference type="VEuPathDB" id="FungiDB:P170DRAFT_436691"/>
<evidence type="ECO:0008006" key="3">
    <source>
        <dbReference type="Google" id="ProtNLM"/>
    </source>
</evidence>
<dbReference type="PANTHER" id="PTHR31642">
    <property type="entry name" value="TRICHOTHECENE 3-O-ACETYLTRANSFERASE"/>
    <property type="match status" value="1"/>
</dbReference>
<comment type="caution">
    <text evidence="1">The sequence shown here is derived from an EMBL/GenBank/DDBJ whole genome shotgun (WGS) entry which is preliminary data.</text>
</comment>
<proteinExistence type="predicted"/>
<dbReference type="RefSeq" id="XP_024704331.1">
    <property type="nucleotide sequence ID" value="XM_024849203.1"/>
</dbReference>